<keyword evidence="2" id="KW-1185">Reference proteome</keyword>
<organism evidence="1 2">
    <name type="scientific">Linnemannia hyalina</name>
    <dbReference type="NCBI Taxonomy" id="64524"/>
    <lineage>
        <taxon>Eukaryota</taxon>
        <taxon>Fungi</taxon>
        <taxon>Fungi incertae sedis</taxon>
        <taxon>Mucoromycota</taxon>
        <taxon>Mortierellomycotina</taxon>
        <taxon>Mortierellomycetes</taxon>
        <taxon>Mortierellales</taxon>
        <taxon>Mortierellaceae</taxon>
        <taxon>Linnemannia</taxon>
    </lineage>
</organism>
<proteinExistence type="predicted"/>
<dbReference type="EMBL" id="JAHRHY010000007">
    <property type="protein sequence ID" value="KAG9068263.1"/>
    <property type="molecule type" value="Genomic_DNA"/>
</dbReference>
<accession>A0A9P7XY01</accession>
<evidence type="ECO:0000313" key="1">
    <source>
        <dbReference type="EMBL" id="KAG9068263.1"/>
    </source>
</evidence>
<sequence length="99" mass="11052">MDIDDNHVTGSPTLPLRSLHLENTSFSQSSLESLLENILGFCLELDGAFCLVARLRLLKHLRIGSGENLHALKPRDLKWVTKSGHSRVSNLDRKNIMCG</sequence>
<evidence type="ECO:0000313" key="2">
    <source>
        <dbReference type="Proteomes" id="UP000707451"/>
    </source>
</evidence>
<reference evidence="1" key="1">
    <citation type="submission" date="2021-06" db="EMBL/GenBank/DDBJ databases">
        <title>Genome Sequence of Mortierella hyaline Strain SCG-10, a Cold-Adapted, Nitrate-Reducing Fungus Isolated from Soil in Minnesota, USA.</title>
        <authorList>
            <person name="Aldossari N."/>
        </authorList>
    </citation>
    <scope>NUCLEOTIDE SEQUENCE</scope>
    <source>
        <strain evidence="1">SCG-10</strain>
    </source>
</reference>
<gene>
    <name evidence="1" type="ORF">KI688_011858</name>
</gene>
<name>A0A9P7XY01_9FUNG</name>
<comment type="caution">
    <text evidence="1">The sequence shown here is derived from an EMBL/GenBank/DDBJ whole genome shotgun (WGS) entry which is preliminary data.</text>
</comment>
<protein>
    <submittedName>
        <fullName evidence="1">Uncharacterized protein</fullName>
    </submittedName>
</protein>
<dbReference type="AlphaFoldDB" id="A0A9P7XY01"/>
<dbReference type="Proteomes" id="UP000707451">
    <property type="component" value="Unassembled WGS sequence"/>
</dbReference>